<dbReference type="AlphaFoldDB" id="A0AAN8ERC9"/>
<dbReference type="Proteomes" id="UP001331515">
    <property type="component" value="Unassembled WGS sequence"/>
</dbReference>
<keyword evidence="3" id="KW-1185">Reference proteome</keyword>
<gene>
    <name evidence="2" type="ORF">CgunFtcFv8_020956</name>
</gene>
<evidence type="ECO:0000313" key="2">
    <source>
        <dbReference type="EMBL" id="KAK5935608.1"/>
    </source>
</evidence>
<sequence>MLPARLAQLHPANEGLFIGLRLSAAKQGLAGAESGASLTVPQPPPTAQPTPHACSGLALSPRRRLLVSAALNCRQQLKGA</sequence>
<proteinExistence type="predicted"/>
<feature type="region of interest" description="Disordered" evidence="1">
    <location>
        <begin position="32"/>
        <end position="55"/>
    </location>
</feature>
<evidence type="ECO:0000313" key="3">
    <source>
        <dbReference type="Proteomes" id="UP001331515"/>
    </source>
</evidence>
<evidence type="ECO:0000256" key="1">
    <source>
        <dbReference type="SAM" id="MobiDB-lite"/>
    </source>
</evidence>
<comment type="caution">
    <text evidence="2">The sequence shown here is derived from an EMBL/GenBank/DDBJ whole genome shotgun (WGS) entry which is preliminary data.</text>
</comment>
<accession>A0AAN8ERC9</accession>
<protein>
    <submittedName>
        <fullName evidence="2">Uncharacterized protein</fullName>
    </submittedName>
</protein>
<name>A0AAN8ERC9_CHAGU</name>
<organism evidence="2 3">
    <name type="scientific">Champsocephalus gunnari</name>
    <name type="common">Mackerel icefish</name>
    <dbReference type="NCBI Taxonomy" id="52237"/>
    <lineage>
        <taxon>Eukaryota</taxon>
        <taxon>Metazoa</taxon>
        <taxon>Chordata</taxon>
        <taxon>Craniata</taxon>
        <taxon>Vertebrata</taxon>
        <taxon>Euteleostomi</taxon>
        <taxon>Actinopterygii</taxon>
        <taxon>Neopterygii</taxon>
        <taxon>Teleostei</taxon>
        <taxon>Neoteleostei</taxon>
        <taxon>Acanthomorphata</taxon>
        <taxon>Eupercaria</taxon>
        <taxon>Perciformes</taxon>
        <taxon>Notothenioidei</taxon>
        <taxon>Channichthyidae</taxon>
        <taxon>Champsocephalus</taxon>
    </lineage>
</organism>
<reference evidence="2 3" key="1">
    <citation type="journal article" date="2023" name="Mol. Biol. Evol.">
        <title>Genomics of Secondarily Temperate Adaptation in the Only Non-Antarctic Icefish.</title>
        <authorList>
            <person name="Rivera-Colon A.G."/>
            <person name="Rayamajhi N."/>
            <person name="Minhas B.F."/>
            <person name="Madrigal G."/>
            <person name="Bilyk K.T."/>
            <person name="Yoon V."/>
            <person name="Hune M."/>
            <person name="Gregory S."/>
            <person name="Cheng C.H.C."/>
            <person name="Catchen J.M."/>
        </authorList>
    </citation>
    <scope>NUCLEOTIDE SEQUENCE [LARGE SCALE GENOMIC DNA]</scope>
    <source>
        <tissue evidence="2">White muscle</tissue>
    </source>
</reference>
<dbReference type="EMBL" id="JAURVH010001513">
    <property type="protein sequence ID" value="KAK5935608.1"/>
    <property type="molecule type" value="Genomic_DNA"/>
</dbReference>